<sequence length="375" mass="41646">MAIVHIISFEDSSGRGSGGAAGRDDQSSSPSFVSSSYLKRTEREGGLEPWSPIYGEERVINGVALDLLQGKVGIDNDGRNLRVAGRPFEDTSGHCMKLGFTYPIMVLKGTYNGIMSLLAHRKTSFFSSTKQKGGSNLRSQDPCSASSSHVTTTARSRPLISQPTSRATVQVEVLHPTSVVNLEQSFSAAIAMVVPLVEKKRKTKEREKSSSKRSRREGSVPRPISGTIFDVEFHVSHRVNFHKNSSQLAMLEPLFERDITNTALELSTQAAKLTWYLCEFADRRGAEDVQAELNKEKKAFANLRAQLEALTAAHEGCEKQQADWRLKLDEVRRELAKTVEKLWATQVRGDHAVEECGKLKVEVTSRERKENELVN</sequence>
<keyword evidence="1" id="KW-0175">Coiled coil</keyword>
<feature type="coiled-coil region" evidence="1">
    <location>
        <begin position="286"/>
        <end position="320"/>
    </location>
</feature>
<dbReference type="Proteomes" id="UP000053144">
    <property type="component" value="Chromosome 2"/>
</dbReference>
<evidence type="ECO:0000256" key="1">
    <source>
        <dbReference type="SAM" id="Coils"/>
    </source>
</evidence>
<proteinExistence type="predicted"/>
<dbReference type="Gramene" id="KOM34813">
    <property type="protein sequence ID" value="KOM34813"/>
    <property type="gene ID" value="LR48_Vigan02g096300"/>
</dbReference>
<protein>
    <submittedName>
        <fullName evidence="3">Uncharacterized protein</fullName>
    </submittedName>
</protein>
<gene>
    <name evidence="3" type="ORF">LR48_Vigan02g096300</name>
</gene>
<feature type="compositionally biased region" description="Low complexity" evidence="2">
    <location>
        <begin position="27"/>
        <end position="36"/>
    </location>
</feature>
<evidence type="ECO:0000313" key="4">
    <source>
        <dbReference type="Proteomes" id="UP000053144"/>
    </source>
</evidence>
<organism evidence="3 4">
    <name type="scientific">Phaseolus angularis</name>
    <name type="common">Azuki bean</name>
    <name type="synonym">Vigna angularis</name>
    <dbReference type="NCBI Taxonomy" id="3914"/>
    <lineage>
        <taxon>Eukaryota</taxon>
        <taxon>Viridiplantae</taxon>
        <taxon>Streptophyta</taxon>
        <taxon>Embryophyta</taxon>
        <taxon>Tracheophyta</taxon>
        <taxon>Spermatophyta</taxon>
        <taxon>Magnoliopsida</taxon>
        <taxon>eudicotyledons</taxon>
        <taxon>Gunneridae</taxon>
        <taxon>Pentapetalae</taxon>
        <taxon>rosids</taxon>
        <taxon>fabids</taxon>
        <taxon>Fabales</taxon>
        <taxon>Fabaceae</taxon>
        <taxon>Papilionoideae</taxon>
        <taxon>50 kb inversion clade</taxon>
        <taxon>NPAAA clade</taxon>
        <taxon>indigoferoid/millettioid clade</taxon>
        <taxon>Phaseoleae</taxon>
        <taxon>Vigna</taxon>
    </lineage>
</organism>
<evidence type="ECO:0000313" key="3">
    <source>
        <dbReference type="EMBL" id="KOM34813.1"/>
    </source>
</evidence>
<accession>A0A0L9TW46</accession>
<dbReference type="AlphaFoldDB" id="A0A0L9TW46"/>
<feature type="region of interest" description="Disordered" evidence="2">
    <location>
        <begin position="12"/>
        <end position="40"/>
    </location>
</feature>
<reference evidence="4" key="1">
    <citation type="journal article" date="2015" name="Proc. Natl. Acad. Sci. U.S.A.">
        <title>Genome sequencing of adzuki bean (Vigna angularis) provides insight into high starch and low fat accumulation and domestication.</title>
        <authorList>
            <person name="Yang K."/>
            <person name="Tian Z."/>
            <person name="Chen C."/>
            <person name="Luo L."/>
            <person name="Zhao B."/>
            <person name="Wang Z."/>
            <person name="Yu L."/>
            <person name="Li Y."/>
            <person name="Sun Y."/>
            <person name="Li W."/>
            <person name="Chen Y."/>
            <person name="Li Y."/>
            <person name="Zhang Y."/>
            <person name="Ai D."/>
            <person name="Zhao J."/>
            <person name="Shang C."/>
            <person name="Ma Y."/>
            <person name="Wu B."/>
            <person name="Wang M."/>
            <person name="Gao L."/>
            <person name="Sun D."/>
            <person name="Zhang P."/>
            <person name="Guo F."/>
            <person name="Wang W."/>
            <person name="Li Y."/>
            <person name="Wang J."/>
            <person name="Varshney R.K."/>
            <person name="Wang J."/>
            <person name="Ling H.Q."/>
            <person name="Wan P."/>
        </authorList>
    </citation>
    <scope>NUCLEOTIDE SEQUENCE</scope>
    <source>
        <strain evidence="4">cv. Jingnong 6</strain>
    </source>
</reference>
<evidence type="ECO:0000256" key="2">
    <source>
        <dbReference type="SAM" id="MobiDB-lite"/>
    </source>
</evidence>
<name>A0A0L9TW46_PHAAN</name>
<feature type="region of interest" description="Disordered" evidence="2">
    <location>
        <begin position="128"/>
        <end position="164"/>
    </location>
</feature>
<feature type="region of interest" description="Disordered" evidence="2">
    <location>
        <begin position="201"/>
        <end position="221"/>
    </location>
</feature>
<dbReference type="EMBL" id="CM003372">
    <property type="protein sequence ID" value="KOM34813.1"/>
    <property type="molecule type" value="Genomic_DNA"/>
</dbReference>